<dbReference type="InterPro" id="IPR053235">
    <property type="entry name" value="Ser_Thr_kinase"/>
</dbReference>
<protein>
    <recommendedName>
        <fullName evidence="1">non-specific serine/threonine protein kinase</fullName>
        <ecNumber evidence="1">2.7.11.1</ecNumber>
    </recommendedName>
</protein>
<feature type="region of interest" description="Disordered" evidence="9">
    <location>
        <begin position="236"/>
        <end position="271"/>
    </location>
</feature>
<keyword evidence="12" id="KW-1185">Reference proteome</keyword>
<feature type="compositionally biased region" description="Polar residues" evidence="9">
    <location>
        <begin position="688"/>
        <end position="708"/>
    </location>
</feature>
<evidence type="ECO:0000256" key="3">
    <source>
        <dbReference type="ARBA" id="ARBA00022679"/>
    </source>
</evidence>
<reference evidence="11" key="1">
    <citation type="submission" date="2021-10" db="EMBL/GenBank/DDBJ databases">
        <authorList>
            <person name="Piombo E."/>
        </authorList>
    </citation>
    <scope>NUCLEOTIDE SEQUENCE</scope>
</reference>
<evidence type="ECO:0000256" key="8">
    <source>
        <dbReference type="ARBA" id="ARBA00048679"/>
    </source>
</evidence>
<dbReference type="Gene3D" id="3.30.200.20">
    <property type="entry name" value="Phosphorylase Kinase, domain 1"/>
    <property type="match status" value="1"/>
</dbReference>
<keyword evidence="3" id="KW-0808">Transferase</keyword>
<dbReference type="Gene3D" id="1.10.510.10">
    <property type="entry name" value="Transferase(Phosphotransferase) domain 1"/>
    <property type="match status" value="1"/>
</dbReference>
<dbReference type="AlphaFoldDB" id="A0A9N9UT29"/>
<evidence type="ECO:0000256" key="2">
    <source>
        <dbReference type="ARBA" id="ARBA00022527"/>
    </source>
</evidence>
<dbReference type="SMART" id="SM00220">
    <property type="entry name" value="S_TKc"/>
    <property type="match status" value="1"/>
</dbReference>
<dbReference type="InterPro" id="IPR011009">
    <property type="entry name" value="Kinase-like_dom_sf"/>
</dbReference>
<gene>
    <name evidence="11" type="ORF">CBYS24578_00001957</name>
</gene>
<dbReference type="Proteomes" id="UP000754883">
    <property type="component" value="Unassembled WGS sequence"/>
</dbReference>
<dbReference type="PROSITE" id="PS50011">
    <property type="entry name" value="PROTEIN_KINASE_DOM"/>
    <property type="match status" value="1"/>
</dbReference>
<dbReference type="EC" id="2.7.11.1" evidence="1"/>
<proteinExistence type="predicted"/>
<evidence type="ECO:0000256" key="1">
    <source>
        <dbReference type="ARBA" id="ARBA00012513"/>
    </source>
</evidence>
<feature type="compositionally biased region" description="Pro residues" evidence="9">
    <location>
        <begin position="655"/>
        <end position="672"/>
    </location>
</feature>
<keyword evidence="4" id="KW-0547">Nucleotide-binding</keyword>
<feature type="domain" description="Protein kinase" evidence="10">
    <location>
        <begin position="325"/>
        <end position="579"/>
    </location>
</feature>
<evidence type="ECO:0000256" key="6">
    <source>
        <dbReference type="ARBA" id="ARBA00022840"/>
    </source>
</evidence>
<feature type="region of interest" description="Disordered" evidence="9">
    <location>
        <begin position="654"/>
        <end position="730"/>
    </location>
</feature>
<comment type="catalytic activity">
    <reaction evidence="8">
        <text>L-seryl-[protein] + ATP = O-phospho-L-seryl-[protein] + ADP + H(+)</text>
        <dbReference type="Rhea" id="RHEA:17989"/>
        <dbReference type="Rhea" id="RHEA-COMP:9863"/>
        <dbReference type="Rhea" id="RHEA-COMP:11604"/>
        <dbReference type="ChEBI" id="CHEBI:15378"/>
        <dbReference type="ChEBI" id="CHEBI:29999"/>
        <dbReference type="ChEBI" id="CHEBI:30616"/>
        <dbReference type="ChEBI" id="CHEBI:83421"/>
        <dbReference type="ChEBI" id="CHEBI:456216"/>
        <dbReference type="EC" id="2.7.11.1"/>
    </reaction>
</comment>
<evidence type="ECO:0000313" key="11">
    <source>
        <dbReference type="EMBL" id="CAH0002326.1"/>
    </source>
</evidence>
<keyword evidence="5" id="KW-0418">Kinase</keyword>
<evidence type="ECO:0000313" key="12">
    <source>
        <dbReference type="Proteomes" id="UP000754883"/>
    </source>
</evidence>
<dbReference type="GO" id="GO:0004674">
    <property type="term" value="F:protein serine/threonine kinase activity"/>
    <property type="evidence" value="ECO:0007669"/>
    <property type="project" value="UniProtKB-KW"/>
</dbReference>
<dbReference type="OrthoDB" id="4062651at2759"/>
<evidence type="ECO:0000256" key="4">
    <source>
        <dbReference type="ARBA" id="ARBA00022741"/>
    </source>
</evidence>
<feature type="compositionally biased region" description="Basic and acidic residues" evidence="9">
    <location>
        <begin position="709"/>
        <end position="722"/>
    </location>
</feature>
<comment type="catalytic activity">
    <reaction evidence="7">
        <text>L-threonyl-[protein] + ATP = O-phospho-L-threonyl-[protein] + ADP + H(+)</text>
        <dbReference type="Rhea" id="RHEA:46608"/>
        <dbReference type="Rhea" id="RHEA-COMP:11060"/>
        <dbReference type="Rhea" id="RHEA-COMP:11605"/>
        <dbReference type="ChEBI" id="CHEBI:15378"/>
        <dbReference type="ChEBI" id="CHEBI:30013"/>
        <dbReference type="ChEBI" id="CHEBI:30616"/>
        <dbReference type="ChEBI" id="CHEBI:61977"/>
        <dbReference type="ChEBI" id="CHEBI:456216"/>
        <dbReference type="EC" id="2.7.11.1"/>
    </reaction>
</comment>
<feature type="compositionally biased region" description="Polar residues" evidence="9">
    <location>
        <begin position="250"/>
        <end position="263"/>
    </location>
</feature>
<dbReference type="Pfam" id="PF00069">
    <property type="entry name" value="Pkinase"/>
    <property type="match status" value="1"/>
</dbReference>
<evidence type="ECO:0000259" key="10">
    <source>
        <dbReference type="PROSITE" id="PS50011"/>
    </source>
</evidence>
<sequence>MEELKSVAATPRDWGGWSIGKHVTSISDGASLARIAFSSRCPFFILAEAEDVKSQMPSVVALVAIFSSYKIASKPKTSLHRILSVNNFFFRPSHLPFYHFVSLYITTSIPPYPEPSTQLTVTVNAILKMAASYGVRSPHQQTLFHLIPINEKARAALDHPDNSQFVSTTSKGDGLEVGYHVPSISRGDVITSLGRDADLILNQSQYSRHVDFQLNKDVRKVMLRVLSKDKSSVSVDPCAGVGDRHMGGVTTPQLARPSKSTPRLATRRDDWDDSDDWVDRRDYGLVYGQSYLIDICGYRFWLIWVEKNPEQLQALALQRQIRELLDTQGPKHVSPFTAVHKALDNTTGNIIIVTKIKLGKFGARQDEVRSAIRQEVAFLQEHRHPNIISCLGSRYFETGLPVFYTDPKEGDILHLSETQTILWPNGLGQRMVRQMLDALAYLAENNMSHGSIEPAKILYTYNRTQNMAEIDKYGFQLSHFGISKYAVKPPAQFRAPELWDDNEPDPAKLVTPKTDVWCLLAAFAATHPSTQREISQVIGLSALCQVMRRVRNLWPLFNPMGTEDPKQRASATQMIHFLAGLEGQTQPPVAPAAALFPVAPSPAQPPVSPIPALFPVAPAPTPALFTAATSPAQPPVSPAPSLFPAAPSPALFPIVPSPARPSSVPGPVPPSPGARGPTDDPAGRGGQKLTTTVDELQYNLRTRTVTQRAEQRRNAGDRTEKRRNARHRPY</sequence>
<dbReference type="GO" id="GO:0005524">
    <property type="term" value="F:ATP binding"/>
    <property type="evidence" value="ECO:0007669"/>
    <property type="project" value="UniProtKB-KW"/>
</dbReference>
<keyword evidence="2" id="KW-0723">Serine/threonine-protein kinase</keyword>
<evidence type="ECO:0000256" key="9">
    <source>
        <dbReference type="SAM" id="MobiDB-lite"/>
    </source>
</evidence>
<name>A0A9N9UT29_9HYPO</name>
<dbReference type="EMBL" id="CABFNO020001560">
    <property type="protein sequence ID" value="CAH0002326.1"/>
    <property type="molecule type" value="Genomic_DNA"/>
</dbReference>
<dbReference type="SUPFAM" id="SSF56112">
    <property type="entry name" value="Protein kinase-like (PK-like)"/>
    <property type="match status" value="1"/>
</dbReference>
<comment type="caution">
    <text evidence="11">The sequence shown here is derived from an EMBL/GenBank/DDBJ whole genome shotgun (WGS) entry which is preliminary data.</text>
</comment>
<dbReference type="PANTHER" id="PTHR24361">
    <property type="entry name" value="MITOGEN-ACTIVATED KINASE KINASE KINASE"/>
    <property type="match status" value="1"/>
</dbReference>
<evidence type="ECO:0000256" key="5">
    <source>
        <dbReference type="ARBA" id="ARBA00022777"/>
    </source>
</evidence>
<accession>A0A9N9UT29</accession>
<organism evidence="11 12">
    <name type="scientific">Clonostachys byssicola</name>
    <dbReference type="NCBI Taxonomy" id="160290"/>
    <lineage>
        <taxon>Eukaryota</taxon>
        <taxon>Fungi</taxon>
        <taxon>Dikarya</taxon>
        <taxon>Ascomycota</taxon>
        <taxon>Pezizomycotina</taxon>
        <taxon>Sordariomycetes</taxon>
        <taxon>Hypocreomycetidae</taxon>
        <taxon>Hypocreales</taxon>
        <taxon>Bionectriaceae</taxon>
        <taxon>Clonostachys</taxon>
    </lineage>
</organism>
<dbReference type="InterPro" id="IPR000719">
    <property type="entry name" value="Prot_kinase_dom"/>
</dbReference>
<evidence type="ECO:0000256" key="7">
    <source>
        <dbReference type="ARBA" id="ARBA00047899"/>
    </source>
</evidence>
<dbReference type="GO" id="GO:0005737">
    <property type="term" value="C:cytoplasm"/>
    <property type="evidence" value="ECO:0007669"/>
    <property type="project" value="TreeGrafter"/>
</dbReference>
<dbReference type="PANTHER" id="PTHR24361:SF433">
    <property type="entry name" value="PROTEIN KINASE DOMAIN-CONTAINING PROTEIN"/>
    <property type="match status" value="1"/>
</dbReference>
<keyword evidence="6" id="KW-0067">ATP-binding</keyword>